<dbReference type="Proteomes" id="UP001152888">
    <property type="component" value="Unassembled WGS sequence"/>
</dbReference>
<dbReference type="AlphaFoldDB" id="A0A9P0PL44"/>
<name>A0A9P0PL44_ACAOB</name>
<sequence length="179" mass="19521">MKRRTQTIINLAQAVGVADINSFPKHITLTSESNTFHTLTAIQDGFEGTPIPTSSLDLTLANDLPAVDTPLYTEAYLNPAVRSDKTSESNLPVVCTNISPVQNNDGMSIEIIYKNDDKGGLSDIDTSILDAVNLFSSSEVESAMTLALDHSPPENDGNIEKQTDRLEIENDEENETIMH</sequence>
<reference evidence="2" key="1">
    <citation type="submission" date="2022-03" db="EMBL/GenBank/DDBJ databases">
        <authorList>
            <person name="Sayadi A."/>
        </authorList>
    </citation>
    <scope>NUCLEOTIDE SEQUENCE</scope>
</reference>
<dbReference type="EMBL" id="CAKOFQ010007083">
    <property type="protein sequence ID" value="CAH1990289.1"/>
    <property type="molecule type" value="Genomic_DNA"/>
</dbReference>
<dbReference type="OrthoDB" id="372624at2759"/>
<keyword evidence="3" id="KW-1185">Reference proteome</keyword>
<protein>
    <submittedName>
        <fullName evidence="2">Uncharacterized protein</fullName>
    </submittedName>
</protein>
<evidence type="ECO:0000313" key="3">
    <source>
        <dbReference type="Proteomes" id="UP001152888"/>
    </source>
</evidence>
<evidence type="ECO:0000256" key="1">
    <source>
        <dbReference type="SAM" id="MobiDB-lite"/>
    </source>
</evidence>
<proteinExistence type="predicted"/>
<feature type="compositionally biased region" description="Basic and acidic residues" evidence="1">
    <location>
        <begin position="158"/>
        <end position="168"/>
    </location>
</feature>
<comment type="caution">
    <text evidence="2">The sequence shown here is derived from an EMBL/GenBank/DDBJ whole genome shotgun (WGS) entry which is preliminary data.</text>
</comment>
<feature type="region of interest" description="Disordered" evidence="1">
    <location>
        <begin position="148"/>
        <end position="179"/>
    </location>
</feature>
<evidence type="ECO:0000313" key="2">
    <source>
        <dbReference type="EMBL" id="CAH1990289.1"/>
    </source>
</evidence>
<gene>
    <name evidence="2" type="ORF">ACAOBT_LOCUS19565</name>
</gene>
<feature type="compositionally biased region" description="Acidic residues" evidence="1">
    <location>
        <begin position="169"/>
        <end position="179"/>
    </location>
</feature>
<organism evidence="2 3">
    <name type="scientific">Acanthoscelides obtectus</name>
    <name type="common">Bean weevil</name>
    <name type="synonym">Bruchus obtectus</name>
    <dbReference type="NCBI Taxonomy" id="200917"/>
    <lineage>
        <taxon>Eukaryota</taxon>
        <taxon>Metazoa</taxon>
        <taxon>Ecdysozoa</taxon>
        <taxon>Arthropoda</taxon>
        <taxon>Hexapoda</taxon>
        <taxon>Insecta</taxon>
        <taxon>Pterygota</taxon>
        <taxon>Neoptera</taxon>
        <taxon>Endopterygota</taxon>
        <taxon>Coleoptera</taxon>
        <taxon>Polyphaga</taxon>
        <taxon>Cucujiformia</taxon>
        <taxon>Chrysomeloidea</taxon>
        <taxon>Chrysomelidae</taxon>
        <taxon>Bruchinae</taxon>
        <taxon>Bruchini</taxon>
        <taxon>Acanthoscelides</taxon>
    </lineage>
</organism>
<accession>A0A9P0PL44</accession>